<proteinExistence type="predicted"/>
<name>A0A0K2T2Y1_LEPSM</name>
<sequence>MLSYDPTFECLLKSSKLFTTPHSTTF</sequence>
<dbReference type="AlphaFoldDB" id="A0A0K2T2Y1"/>
<organism evidence="1">
    <name type="scientific">Lepeophtheirus salmonis</name>
    <name type="common">Salmon louse</name>
    <name type="synonym">Caligus salmonis</name>
    <dbReference type="NCBI Taxonomy" id="72036"/>
    <lineage>
        <taxon>Eukaryota</taxon>
        <taxon>Metazoa</taxon>
        <taxon>Ecdysozoa</taxon>
        <taxon>Arthropoda</taxon>
        <taxon>Crustacea</taxon>
        <taxon>Multicrustacea</taxon>
        <taxon>Hexanauplia</taxon>
        <taxon>Copepoda</taxon>
        <taxon>Siphonostomatoida</taxon>
        <taxon>Caligidae</taxon>
        <taxon>Lepeophtheirus</taxon>
    </lineage>
</organism>
<accession>A0A0K2T2Y1</accession>
<protein>
    <submittedName>
        <fullName evidence="1">Uncharacterized protein</fullName>
    </submittedName>
</protein>
<evidence type="ECO:0000313" key="1">
    <source>
        <dbReference type="EMBL" id="CDW19806.1"/>
    </source>
</evidence>
<reference evidence="1" key="1">
    <citation type="submission" date="2014-05" db="EMBL/GenBank/DDBJ databases">
        <authorList>
            <person name="Chronopoulou M."/>
        </authorList>
    </citation>
    <scope>NUCLEOTIDE SEQUENCE</scope>
    <source>
        <tissue evidence="1">Whole organism</tissue>
    </source>
</reference>
<dbReference type="EMBL" id="HACA01002445">
    <property type="protein sequence ID" value="CDW19806.1"/>
    <property type="molecule type" value="Transcribed_RNA"/>
</dbReference>